<reference evidence="4" key="2">
    <citation type="submission" date="2016-06" db="EMBL/GenBank/DDBJ databases">
        <authorList>
            <person name="Toshchakov V.S."/>
        </authorList>
    </citation>
    <scope>NUCLEOTIDE SEQUENCE [LARGE SCALE GENOMIC DNA]</scope>
    <source>
        <strain>PM4 (JCM 30641</strain>
        <strain evidence="4">\VKM B-2940)</strain>
    </source>
</reference>
<dbReference type="Proteomes" id="UP000187822">
    <property type="component" value="Chromosome I"/>
</dbReference>
<feature type="transmembrane region" description="Helical" evidence="1">
    <location>
        <begin position="6"/>
        <end position="26"/>
    </location>
</feature>
<dbReference type="OrthoDB" id="386894at2157"/>
<dbReference type="Proteomes" id="UP000195607">
    <property type="component" value="Chromosome I"/>
</dbReference>
<sequence length="393" mass="43868">MDSKIKIIVSVLLSFAMIFGGLMTLMQYPEDHNPSIGKEGEKPIGNQMVISYVESIRDNNLSDRLSFGFYQWLNKNGLTIQKVLDHPSNILLQDFLTFLGENPYYKSIFEKITLKEEKAFQKKNQIEMKIFLSKLENNSLREPKFQRTTLIESNRSLTVYNLNANNETAYAFKISSNDLPKAICTDYGEWLMVSVNYFKYSLIFTTITYGEHDILNAVYLGNSAQKYFNQAISGTSNYDILASVILGVLSVGFAFAPITGGTSILVSVIVASVLVGVGVAESIESAYVSSKLLELYESTYANENTGKKYMWLYDSINYYYPLQSFGFGSLDSSIGEYGYLSNGNTVTIFPNVPMVAGGGAEGVYYISEISGSIHSIANTVGWNNWAYQGCYNN</sequence>
<dbReference type="GeneID" id="41589237"/>
<accession>A0A1N5WV50</accession>
<keyword evidence="1" id="KW-0812">Transmembrane</keyword>
<organism evidence="2 5">
    <name type="scientific">Cuniculiplasma divulgatum</name>
    <dbReference type="NCBI Taxonomy" id="1673428"/>
    <lineage>
        <taxon>Archaea</taxon>
        <taxon>Methanobacteriati</taxon>
        <taxon>Thermoplasmatota</taxon>
        <taxon>Thermoplasmata</taxon>
        <taxon>Thermoplasmatales</taxon>
        <taxon>Cuniculiplasmataceae</taxon>
        <taxon>Cuniculiplasma</taxon>
    </lineage>
</organism>
<reference evidence="2 5" key="1">
    <citation type="submission" date="2016-04" db="EMBL/GenBank/DDBJ databases">
        <authorList>
            <person name="Evans L.H."/>
            <person name="Alamgir A."/>
            <person name="Owens N."/>
            <person name="Weber N.D."/>
            <person name="Virtaneva K."/>
            <person name="Barbian K."/>
            <person name="Babar A."/>
            <person name="Rosenke K."/>
        </authorList>
    </citation>
    <scope>NUCLEOTIDE SEQUENCE [LARGE SCALE GENOMIC DNA]</scope>
    <source>
        <strain evidence="2">S5</strain>
        <strain evidence="5">S5(T) (JCM 30642 \VKM B-2941)</strain>
    </source>
</reference>
<dbReference type="AlphaFoldDB" id="A0A1N5WV50"/>
<dbReference type="KEGG" id="cdiv:CPM_1935"/>
<keyword evidence="1" id="KW-0472">Membrane</keyword>
<dbReference type="EMBL" id="LT671858">
    <property type="protein sequence ID" value="SIM89026.1"/>
    <property type="molecule type" value="Genomic_DNA"/>
</dbReference>
<dbReference type="RefSeq" id="WP_021789632.1">
    <property type="nucleotide sequence ID" value="NZ_LT671858.1"/>
</dbReference>
<keyword evidence="4" id="KW-1185">Reference proteome</keyword>
<evidence type="ECO:0000313" key="3">
    <source>
        <dbReference type="EMBL" id="SJK85709.1"/>
    </source>
</evidence>
<keyword evidence="1" id="KW-1133">Transmembrane helix</keyword>
<gene>
    <name evidence="3" type="ORF">CPM_1935</name>
    <name evidence="2" type="ORF">CSP5_2003</name>
</gene>
<proteinExistence type="predicted"/>
<protein>
    <recommendedName>
        <fullName evidence="6">Multipass membrane protein</fullName>
    </recommendedName>
</protein>
<evidence type="ECO:0000313" key="5">
    <source>
        <dbReference type="Proteomes" id="UP000195607"/>
    </source>
</evidence>
<evidence type="ECO:0000256" key="1">
    <source>
        <dbReference type="SAM" id="Phobius"/>
    </source>
</evidence>
<evidence type="ECO:0000313" key="4">
    <source>
        <dbReference type="Proteomes" id="UP000187822"/>
    </source>
</evidence>
<evidence type="ECO:0000313" key="2">
    <source>
        <dbReference type="EMBL" id="SIM89026.1"/>
    </source>
</evidence>
<evidence type="ECO:0008006" key="6">
    <source>
        <dbReference type="Google" id="ProtNLM"/>
    </source>
</evidence>
<dbReference type="EMBL" id="LT719092">
    <property type="protein sequence ID" value="SJK85709.1"/>
    <property type="molecule type" value="Genomic_DNA"/>
</dbReference>
<name>A0A1N5WV50_9ARCH</name>
<reference evidence="3" key="3">
    <citation type="submission" date="2016-06" db="EMBL/GenBank/DDBJ databases">
        <authorList>
            <person name="Olsen C.W."/>
            <person name="Carey S."/>
            <person name="Hinshaw L."/>
            <person name="Karasin A.I."/>
        </authorList>
    </citation>
    <scope>NUCLEOTIDE SEQUENCE [LARGE SCALE GENOMIC DNA]</scope>
    <source>
        <strain evidence="3">PM4</strain>
    </source>
</reference>